<comment type="caution">
    <text evidence="2">The sequence shown here is derived from an EMBL/GenBank/DDBJ whole genome shotgun (WGS) entry which is preliminary data.</text>
</comment>
<dbReference type="OrthoDB" id="10039566at2759"/>
<organism evidence="2 3">
    <name type="scientific">Rhodocollybia butyracea</name>
    <dbReference type="NCBI Taxonomy" id="206335"/>
    <lineage>
        <taxon>Eukaryota</taxon>
        <taxon>Fungi</taxon>
        <taxon>Dikarya</taxon>
        <taxon>Basidiomycota</taxon>
        <taxon>Agaricomycotina</taxon>
        <taxon>Agaricomycetes</taxon>
        <taxon>Agaricomycetidae</taxon>
        <taxon>Agaricales</taxon>
        <taxon>Marasmiineae</taxon>
        <taxon>Omphalotaceae</taxon>
        <taxon>Rhodocollybia</taxon>
    </lineage>
</organism>
<proteinExistence type="predicted"/>
<gene>
    <name evidence="2" type="ORF">BDP27DRAFT_1315942</name>
</gene>
<dbReference type="Proteomes" id="UP000772434">
    <property type="component" value="Unassembled WGS sequence"/>
</dbReference>
<feature type="transmembrane region" description="Helical" evidence="1">
    <location>
        <begin position="57"/>
        <end position="77"/>
    </location>
</feature>
<dbReference type="EMBL" id="JADNRY010000010">
    <property type="protein sequence ID" value="KAF9075361.1"/>
    <property type="molecule type" value="Genomic_DNA"/>
</dbReference>
<accession>A0A9P5UDN5</accession>
<name>A0A9P5UDN5_9AGAR</name>
<dbReference type="AlphaFoldDB" id="A0A9P5UDN5"/>
<sequence length="449" mass="48256">MPTNTEPAAIPGKGKGRAQDFTERTPLLASGSSTSIPHAEGSTPPPLRRLGYRLFRVFLITLLICICALAVLILVAWKFSSRASDMSPQDILDKALVVQGPDRVDVSLGNVQGRIGLDAGAIVGVDSDPHDGTTWLQAISVPVLVRPTTNASDLFHFALESWRNGYVAVKTEVPTVEVRGGKLTGTSWRNILHRQLYDVRTAFSLKFPPIPGLPHPGRNAPIPSFEDIVTLRSFQFLNDAQKLTIQAIATVIDPAPSTFSFTAPPLLFIISLVSNSSVTPIASIETDPFDLTHPNITLSMSGHVLSLSSDAFPALSTFTIFPAPSPKPKILRNVTIHDMKVKPGNTFWLVVQPEDWLDSRCVAIEPIEGEGSTFAVSAKLVDVPLEEFSNFVSKLIFGNSAIAGILGSAAIKVTVPGIPFEGPEPTDGLELDGLPFRGSVKLGKGSFLR</sequence>
<evidence type="ECO:0000313" key="2">
    <source>
        <dbReference type="EMBL" id="KAF9075361.1"/>
    </source>
</evidence>
<reference evidence="2" key="1">
    <citation type="submission" date="2020-11" db="EMBL/GenBank/DDBJ databases">
        <authorList>
            <consortium name="DOE Joint Genome Institute"/>
            <person name="Ahrendt S."/>
            <person name="Riley R."/>
            <person name="Andreopoulos W."/>
            <person name="Labutti K."/>
            <person name="Pangilinan J."/>
            <person name="Ruiz-Duenas F.J."/>
            <person name="Barrasa J.M."/>
            <person name="Sanchez-Garcia M."/>
            <person name="Camarero S."/>
            <person name="Miyauchi S."/>
            <person name="Serrano A."/>
            <person name="Linde D."/>
            <person name="Babiker R."/>
            <person name="Drula E."/>
            <person name="Ayuso-Fernandez I."/>
            <person name="Pacheco R."/>
            <person name="Padilla G."/>
            <person name="Ferreira P."/>
            <person name="Barriuso J."/>
            <person name="Kellner H."/>
            <person name="Castanera R."/>
            <person name="Alfaro M."/>
            <person name="Ramirez L."/>
            <person name="Pisabarro A.G."/>
            <person name="Kuo A."/>
            <person name="Tritt A."/>
            <person name="Lipzen A."/>
            <person name="He G."/>
            <person name="Yan M."/>
            <person name="Ng V."/>
            <person name="Cullen D."/>
            <person name="Martin F."/>
            <person name="Rosso M.-N."/>
            <person name="Henrissat B."/>
            <person name="Hibbett D."/>
            <person name="Martinez A.T."/>
            <person name="Grigoriev I.V."/>
        </authorList>
    </citation>
    <scope>NUCLEOTIDE SEQUENCE</scope>
    <source>
        <strain evidence="2">AH 40177</strain>
    </source>
</reference>
<evidence type="ECO:0000256" key="1">
    <source>
        <dbReference type="SAM" id="Phobius"/>
    </source>
</evidence>
<keyword evidence="1" id="KW-0472">Membrane</keyword>
<keyword evidence="1" id="KW-0812">Transmembrane</keyword>
<keyword evidence="1" id="KW-1133">Transmembrane helix</keyword>
<keyword evidence="3" id="KW-1185">Reference proteome</keyword>
<evidence type="ECO:0000313" key="3">
    <source>
        <dbReference type="Proteomes" id="UP000772434"/>
    </source>
</evidence>
<protein>
    <submittedName>
        <fullName evidence="2">Uncharacterized protein</fullName>
    </submittedName>
</protein>